<protein>
    <submittedName>
        <fullName evidence="1">Uncharacterized protein</fullName>
    </submittedName>
</protein>
<reference evidence="1 2" key="1">
    <citation type="submission" date="2012-05" db="EMBL/GenBank/DDBJ databases">
        <title>Genome sequence of Helicobacter pylori Hp P-13b.</title>
        <authorList>
            <person name="Blanchard T.G."/>
            <person name="Czinn S.J."/>
            <person name="McCracken C."/>
            <person name="Abolude K."/>
            <person name="Maroo A."/>
            <person name="Santana-Cruz I."/>
            <person name="Tallon L.J."/>
            <person name="Ficke F.W.F."/>
        </authorList>
    </citation>
    <scope>NUCLEOTIDE SEQUENCE [LARGE SCALE GENOMIC DNA]</scope>
    <source>
        <strain evidence="1 2">Hp P-13b</strain>
    </source>
</reference>
<sequence length="46" mass="5333">MVSNSLNVFIAPLKSSFFITHLIISVHFKIEPFQKLVKIFFLLPLN</sequence>
<dbReference type="EMBL" id="AKQI01000003">
    <property type="protein sequence ID" value="EJC33790.1"/>
    <property type="molecule type" value="Genomic_DNA"/>
</dbReference>
<dbReference type="AlphaFoldDB" id="A0ABC9QTI9"/>
<gene>
    <name evidence="1" type="ORF">HPHPP13B_0466</name>
</gene>
<accession>A0ABC9QTI9</accession>
<organism evidence="1 2">
    <name type="scientific">Helicobacter pylori Hp P-13b</name>
    <dbReference type="NCBI Taxonomy" id="992107"/>
    <lineage>
        <taxon>Bacteria</taxon>
        <taxon>Pseudomonadati</taxon>
        <taxon>Campylobacterota</taxon>
        <taxon>Epsilonproteobacteria</taxon>
        <taxon>Campylobacterales</taxon>
        <taxon>Helicobacteraceae</taxon>
        <taxon>Helicobacter</taxon>
    </lineage>
</organism>
<dbReference type="Proteomes" id="UP000003392">
    <property type="component" value="Unassembled WGS sequence"/>
</dbReference>
<name>A0ABC9QTI9_HELPX</name>
<evidence type="ECO:0000313" key="1">
    <source>
        <dbReference type="EMBL" id="EJC33790.1"/>
    </source>
</evidence>
<proteinExistence type="predicted"/>
<evidence type="ECO:0000313" key="2">
    <source>
        <dbReference type="Proteomes" id="UP000003392"/>
    </source>
</evidence>
<comment type="caution">
    <text evidence="1">The sequence shown here is derived from an EMBL/GenBank/DDBJ whole genome shotgun (WGS) entry which is preliminary data.</text>
</comment>